<dbReference type="PROSITE" id="PS51352">
    <property type="entry name" value="THIOREDOXIN_2"/>
    <property type="match status" value="1"/>
</dbReference>
<gene>
    <name evidence="4" type="ORF">COY34_02960</name>
</gene>
<comment type="caution">
    <text evidence="4">The sequence shown here is derived from an EMBL/GenBank/DDBJ whole genome shotgun (WGS) entry which is preliminary data.</text>
</comment>
<dbReference type="CDD" id="cd02947">
    <property type="entry name" value="TRX_family"/>
    <property type="match status" value="1"/>
</dbReference>
<accession>A0A2M7TBA4</accession>
<dbReference type="Proteomes" id="UP000230970">
    <property type="component" value="Unassembled WGS sequence"/>
</dbReference>
<dbReference type="InterPro" id="IPR013766">
    <property type="entry name" value="Thioredoxin_domain"/>
</dbReference>
<evidence type="ECO:0000313" key="5">
    <source>
        <dbReference type="Proteomes" id="UP000230970"/>
    </source>
</evidence>
<dbReference type="AlphaFoldDB" id="A0A2M7TBA4"/>
<proteinExistence type="predicted"/>
<feature type="transmembrane region" description="Helical" evidence="2">
    <location>
        <begin position="20"/>
        <end position="39"/>
    </location>
</feature>
<feature type="compositionally biased region" description="Low complexity" evidence="1">
    <location>
        <begin position="107"/>
        <end position="127"/>
    </location>
</feature>
<protein>
    <recommendedName>
        <fullName evidence="3">Thioredoxin domain-containing protein</fullName>
    </recommendedName>
</protein>
<feature type="region of interest" description="Disordered" evidence="1">
    <location>
        <begin position="95"/>
        <end position="131"/>
    </location>
</feature>
<evidence type="ECO:0000256" key="2">
    <source>
        <dbReference type="SAM" id="Phobius"/>
    </source>
</evidence>
<dbReference type="EMBL" id="PFNJ01000072">
    <property type="protein sequence ID" value="PIZ42371.1"/>
    <property type="molecule type" value="Genomic_DNA"/>
</dbReference>
<keyword evidence="2" id="KW-0812">Transmembrane</keyword>
<feature type="domain" description="Thioredoxin" evidence="3">
    <location>
        <begin position="117"/>
        <end position="262"/>
    </location>
</feature>
<evidence type="ECO:0000313" key="4">
    <source>
        <dbReference type="EMBL" id="PIZ42371.1"/>
    </source>
</evidence>
<dbReference type="Gene3D" id="3.40.30.10">
    <property type="entry name" value="Glutaredoxin"/>
    <property type="match status" value="1"/>
</dbReference>
<sequence>MLQNPASQHSTKKPTKKKIYLLIFCVFILSVGLAIATFGKIEIQQDKSSPSGYDGKDAQVGMANPAAVYYKKLGYEYQIVNNLHTDQFATQTITTSEKGGDSSIKETQQQKTANQNAAQNTTQQPTTLIPDGTDGTFQYRNDLNICKQDGKPIIYLFSTSWCPHCQWIKDTFDKVVNEYVSQGKIVAYHWQLDTHDDTLTSAVETQVPAEALAVYNKFNPDGSIPTFVFGCKYWRIGNGYESQNDLAAEETEFRALIDKIIASDLHKFTIKNSSGTSVASLSDLGAIVLSGICTAQATCTPPDNSFIVQNSSGETVGYIDSSGNLCIETGDCTGGSANCNSPNGQAFLIQDSSGTTQIYIDQTGDLCLTGTLTQSGSP</sequence>
<reference evidence="5" key="1">
    <citation type="submission" date="2017-09" db="EMBL/GenBank/DDBJ databases">
        <title>Depth-based differentiation of microbial function through sediment-hosted aquifers and enrichment of novel symbionts in the deep terrestrial subsurface.</title>
        <authorList>
            <person name="Probst A.J."/>
            <person name="Ladd B."/>
            <person name="Jarett J.K."/>
            <person name="Geller-Mcgrath D.E."/>
            <person name="Sieber C.M.K."/>
            <person name="Emerson J.B."/>
            <person name="Anantharaman K."/>
            <person name="Thomas B.C."/>
            <person name="Malmstrom R."/>
            <person name="Stieglmeier M."/>
            <person name="Klingl A."/>
            <person name="Woyke T."/>
            <person name="Ryan C.M."/>
            <person name="Banfield J.F."/>
        </authorList>
    </citation>
    <scope>NUCLEOTIDE SEQUENCE [LARGE SCALE GENOMIC DNA]</scope>
</reference>
<keyword evidence="2" id="KW-0472">Membrane</keyword>
<keyword evidence="2" id="KW-1133">Transmembrane helix</keyword>
<organism evidence="4 5">
    <name type="scientific">candidate division WWE3 bacterium CG_4_10_14_0_2_um_filter_42_8</name>
    <dbReference type="NCBI Taxonomy" id="1975074"/>
    <lineage>
        <taxon>Bacteria</taxon>
        <taxon>Katanobacteria</taxon>
    </lineage>
</organism>
<dbReference type="SUPFAM" id="SSF52833">
    <property type="entry name" value="Thioredoxin-like"/>
    <property type="match status" value="1"/>
</dbReference>
<name>A0A2M7TBA4_UNCKA</name>
<evidence type="ECO:0000256" key="1">
    <source>
        <dbReference type="SAM" id="MobiDB-lite"/>
    </source>
</evidence>
<evidence type="ECO:0000259" key="3">
    <source>
        <dbReference type="PROSITE" id="PS51352"/>
    </source>
</evidence>
<dbReference type="InterPro" id="IPR036249">
    <property type="entry name" value="Thioredoxin-like_sf"/>
</dbReference>